<dbReference type="NCBIfam" id="TIGR01214">
    <property type="entry name" value="rmlD"/>
    <property type="match status" value="1"/>
</dbReference>
<evidence type="ECO:0000256" key="4">
    <source>
        <dbReference type="ARBA" id="ARBA00017099"/>
    </source>
</evidence>
<dbReference type="PANTHER" id="PTHR10491:SF4">
    <property type="entry name" value="METHIONINE ADENOSYLTRANSFERASE 2 SUBUNIT BETA"/>
    <property type="match status" value="1"/>
</dbReference>
<dbReference type="Proteomes" id="UP000000602">
    <property type="component" value="Chromosome"/>
</dbReference>
<protein>
    <recommendedName>
        <fullName evidence="4 6">dTDP-4-dehydrorhamnose reductase</fullName>
        <ecNumber evidence="3 6">1.1.1.133</ecNumber>
    </recommendedName>
</protein>
<dbReference type="InterPro" id="IPR029903">
    <property type="entry name" value="RmlD-like-bd"/>
</dbReference>
<dbReference type="HOGENOM" id="CLU_045518_1_0_7"/>
<name>Q6AL24_DESPS</name>
<dbReference type="EMBL" id="CR522870">
    <property type="protein sequence ID" value="CAG36951.1"/>
    <property type="molecule type" value="Genomic_DNA"/>
</dbReference>
<dbReference type="UniPathway" id="UPA00124"/>
<dbReference type="KEGG" id="dps:DP2222"/>
<feature type="domain" description="RmlD-like substrate binding" evidence="7">
    <location>
        <begin position="1"/>
        <end position="290"/>
    </location>
</feature>
<dbReference type="SUPFAM" id="SSF51735">
    <property type="entry name" value="NAD(P)-binding Rossmann-fold domains"/>
    <property type="match status" value="1"/>
</dbReference>
<dbReference type="Gene3D" id="3.90.25.10">
    <property type="entry name" value="UDP-galactose 4-epimerase, domain 1"/>
    <property type="match status" value="1"/>
</dbReference>
<evidence type="ECO:0000313" key="9">
    <source>
        <dbReference type="Proteomes" id="UP000000602"/>
    </source>
</evidence>
<evidence type="ECO:0000256" key="5">
    <source>
        <dbReference type="ARBA" id="ARBA00048200"/>
    </source>
</evidence>
<dbReference type="EC" id="1.1.1.133" evidence="3 6"/>
<accession>Q6AL24</accession>
<evidence type="ECO:0000313" key="8">
    <source>
        <dbReference type="EMBL" id="CAG36951.1"/>
    </source>
</evidence>
<evidence type="ECO:0000256" key="2">
    <source>
        <dbReference type="ARBA" id="ARBA00010944"/>
    </source>
</evidence>
<dbReference type="GO" id="GO:0019305">
    <property type="term" value="P:dTDP-rhamnose biosynthetic process"/>
    <property type="evidence" value="ECO:0007669"/>
    <property type="project" value="UniProtKB-UniPathway"/>
</dbReference>
<evidence type="ECO:0000256" key="1">
    <source>
        <dbReference type="ARBA" id="ARBA00004781"/>
    </source>
</evidence>
<reference evidence="9" key="1">
    <citation type="journal article" date="2004" name="Environ. Microbiol.">
        <title>The genome of Desulfotalea psychrophila, a sulfate-reducing bacterium from permanently cold Arctic sediments.</title>
        <authorList>
            <person name="Rabus R."/>
            <person name="Ruepp A."/>
            <person name="Frickey T."/>
            <person name="Rattei T."/>
            <person name="Fartmann B."/>
            <person name="Stark M."/>
            <person name="Bauer M."/>
            <person name="Zibat A."/>
            <person name="Lombardot T."/>
            <person name="Becker I."/>
            <person name="Amann J."/>
            <person name="Gellner K."/>
            <person name="Teeling H."/>
            <person name="Leuschner W.D."/>
            <person name="Gloeckner F.-O."/>
            <person name="Lupas A.N."/>
            <person name="Amann R."/>
            <person name="Klenk H.-P."/>
        </authorList>
    </citation>
    <scope>NUCLEOTIDE SEQUENCE [LARGE SCALE GENOMIC DNA]</scope>
    <source>
        <strain evidence="9">DSM 12343 / LSv54</strain>
    </source>
</reference>
<dbReference type="eggNOG" id="COG1091">
    <property type="taxonomic scope" value="Bacteria"/>
</dbReference>
<dbReference type="PANTHER" id="PTHR10491">
    <property type="entry name" value="DTDP-4-DEHYDRORHAMNOSE REDUCTASE"/>
    <property type="match status" value="1"/>
</dbReference>
<evidence type="ECO:0000259" key="7">
    <source>
        <dbReference type="Pfam" id="PF04321"/>
    </source>
</evidence>
<dbReference type="InterPro" id="IPR036291">
    <property type="entry name" value="NAD(P)-bd_dom_sf"/>
</dbReference>
<keyword evidence="6" id="KW-0521">NADP</keyword>
<dbReference type="OrthoDB" id="9803892at2"/>
<comment type="function">
    <text evidence="6">Catalyzes the reduction of dTDP-6-deoxy-L-lyxo-4-hexulose to yield dTDP-L-rhamnose.</text>
</comment>
<dbReference type="AlphaFoldDB" id="Q6AL24"/>
<comment type="pathway">
    <text evidence="1 6">Carbohydrate biosynthesis; dTDP-L-rhamnose biosynthesis.</text>
</comment>
<dbReference type="Pfam" id="PF04321">
    <property type="entry name" value="RmlD_sub_bind"/>
    <property type="match status" value="1"/>
</dbReference>
<dbReference type="CDD" id="cd05254">
    <property type="entry name" value="dTDP_HR_like_SDR_e"/>
    <property type="match status" value="1"/>
</dbReference>
<dbReference type="RefSeq" id="WP_011189463.1">
    <property type="nucleotide sequence ID" value="NC_006138.1"/>
</dbReference>
<dbReference type="Gene3D" id="3.40.50.720">
    <property type="entry name" value="NAD(P)-binding Rossmann-like Domain"/>
    <property type="match status" value="1"/>
</dbReference>
<evidence type="ECO:0000256" key="3">
    <source>
        <dbReference type="ARBA" id="ARBA00012929"/>
    </source>
</evidence>
<dbReference type="GO" id="GO:0008831">
    <property type="term" value="F:dTDP-4-dehydrorhamnose reductase activity"/>
    <property type="evidence" value="ECO:0007669"/>
    <property type="project" value="UniProtKB-EC"/>
</dbReference>
<comment type="catalytic activity">
    <reaction evidence="5">
        <text>dTDP-beta-L-rhamnose + NADP(+) = dTDP-4-dehydro-beta-L-rhamnose + NADPH + H(+)</text>
        <dbReference type="Rhea" id="RHEA:21796"/>
        <dbReference type="ChEBI" id="CHEBI:15378"/>
        <dbReference type="ChEBI" id="CHEBI:57510"/>
        <dbReference type="ChEBI" id="CHEBI:57783"/>
        <dbReference type="ChEBI" id="CHEBI:58349"/>
        <dbReference type="ChEBI" id="CHEBI:62830"/>
        <dbReference type="EC" id="1.1.1.133"/>
    </reaction>
</comment>
<evidence type="ECO:0000256" key="6">
    <source>
        <dbReference type="RuleBase" id="RU364082"/>
    </source>
</evidence>
<proteinExistence type="inferred from homology"/>
<keyword evidence="9" id="KW-1185">Reference proteome</keyword>
<dbReference type="InterPro" id="IPR005913">
    <property type="entry name" value="dTDP_dehydrorham_reduct"/>
</dbReference>
<sequence>MRILVTGSGGQVGKCLCRQLSGKVELLTTNRSELDITCQKAVLKTVTGFQPDIIINATGYTAVDLAEENSEEAYRVNQDGAKFLGQAATAVGAALLHISTDYVFSGEKSRDESYSEGEEPGPLGVYGKSKLAGEKAVANTCKRHIILRTSWVFSEYGRNFVKTMIALGQKHDSLSIVSDQYGGPTYAGDIASALITIAEKISDENFCQWGLYHFAGQPFMNWSGFAKVIFSEAERENLLPAEPVINNVSSEQYPSLAKRPGNSQLDTSKLTAQFGISPSDWQQALREIIKFFASKKQI</sequence>
<dbReference type="STRING" id="177439.DP2222"/>
<keyword evidence="6" id="KW-0560">Oxidoreductase</keyword>
<organism evidence="8 9">
    <name type="scientific">Desulfotalea psychrophila (strain LSv54 / DSM 12343)</name>
    <dbReference type="NCBI Taxonomy" id="177439"/>
    <lineage>
        <taxon>Bacteria</taxon>
        <taxon>Pseudomonadati</taxon>
        <taxon>Thermodesulfobacteriota</taxon>
        <taxon>Desulfobulbia</taxon>
        <taxon>Desulfobulbales</taxon>
        <taxon>Desulfocapsaceae</taxon>
        <taxon>Desulfotalea</taxon>
    </lineage>
</organism>
<comment type="similarity">
    <text evidence="2 6">Belongs to the dTDP-4-dehydrorhamnose reductase family.</text>
</comment>
<gene>
    <name evidence="8" type="ordered locus">DP2222</name>
</gene>